<feature type="compositionally biased region" description="Polar residues" evidence="1">
    <location>
        <begin position="39"/>
        <end position="49"/>
    </location>
</feature>
<accession>A0A075B369</accession>
<evidence type="ECO:0000313" key="2">
    <source>
        <dbReference type="EMBL" id="EPZ37033.1"/>
    </source>
</evidence>
<protein>
    <submittedName>
        <fullName evidence="2">Uncharacterized protein</fullName>
    </submittedName>
</protein>
<dbReference type="Proteomes" id="UP000030755">
    <property type="component" value="Unassembled WGS sequence"/>
</dbReference>
<gene>
    <name evidence="2" type="ORF">O9G_005771</name>
</gene>
<dbReference type="EMBL" id="KE560366">
    <property type="protein sequence ID" value="EPZ37033.1"/>
    <property type="molecule type" value="Genomic_DNA"/>
</dbReference>
<sequence>MENNIEEEQKKENGVFTKEEIEQDLEELATIISSCPRRSWSTPGSQSHPEQLGQHWKRRMERIAESVEQSIVEFEIASRIMKENEVELDPVIRNILFLNCLPRKFMSLITRLETRSDFIDMGCETVNSFVLEHDRKLTDMYE</sequence>
<dbReference type="HOGENOM" id="CLU_1816887_0_0_1"/>
<organism evidence="2 3">
    <name type="scientific">Rozella allomycis (strain CSF55)</name>
    <dbReference type="NCBI Taxonomy" id="988480"/>
    <lineage>
        <taxon>Eukaryota</taxon>
        <taxon>Fungi</taxon>
        <taxon>Fungi incertae sedis</taxon>
        <taxon>Cryptomycota</taxon>
        <taxon>Cryptomycota incertae sedis</taxon>
        <taxon>Rozella</taxon>
    </lineage>
</organism>
<proteinExistence type="predicted"/>
<evidence type="ECO:0000256" key="1">
    <source>
        <dbReference type="SAM" id="MobiDB-lite"/>
    </source>
</evidence>
<reference evidence="2 3" key="1">
    <citation type="journal article" date="2013" name="Curr. Biol.">
        <title>Shared signatures of parasitism and phylogenomics unite Cryptomycota and microsporidia.</title>
        <authorList>
            <person name="James T.Y."/>
            <person name="Pelin A."/>
            <person name="Bonen L."/>
            <person name="Ahrendt S."/>
            <person name="Sain D."/>
            <person name="Corradi N."/>
            <person name="Stajich J.E."/>
        </authorList>
    </citation>
    <scope>NUCLEOTIDE SEQUENCE [LARGE SCALE GENOMIC DNA]</scope>
    <source>
        <strain evidence="2 3">CSF55</strain>
    </source>
</reference>
<keyword evidence="3" id="KW-1185">Reference proteome</keyword>
<dbReference type="AlphaFoldDB" id="A0A075B369"/>
<feature type="region of interest" description="Disordered" evidence="1">
    <location>
        <begin position="36"/>
        <end position="55"/>
    </location>
</feature>
<evidence type="ECO:0000313" key="3">
    <source>
        <dbReference type="Proteomes" id="UP000030755"/>
    </source>
</evidence>
<name>A0A075B369_ROZAC</name>